<organism evidence="1 2">
    <name type="scientific">Polycladomyces zharkentensis</name>
    <dbReference type="NCBI Taxonomy" id="2807616"/>
    <lineage>
        <taxon>Bacteria</taxon>
        <taxon>Bacillati</taxon>
        <taxon>Bacillota</taxon>
        <taxon>Bacilli</taxon>
        <taxon>Bacillales</taxon>
        <taxon>Thermoactinomycetaceae</taxon>
        <taxon>Polycladomyces</taxon>
    </lineage>
</organism>
<proteinExistence type="predicted"/>
<evidence type="ECO:0000313" key="1">
    <source>
        <dbReference type="EMBL" id="MBN2910760.1"/>
    </source>
</evidence>
<evidence type="ECO:0000313" key="2">
    <source>
        <dbReference type="Proteomes" id="UP001177120"/>
    </source>
</evidence>
<accession>A0ABS2WMK0</accession>
<gene>
    <name evidence="1" type="ORF">JQC72_14765</name>
</gene>
<name>A0ABS2WMK0_9BACL</name>
<sequence length="64" mass="7531">MISDNQKIWVDHIRQLGNQANHEIVHYVRNDAEKILSFVEVLLIMTYEFPHKLKGEEETSPHST</sequence>
<protein>
    <recommendedName>
        <fullName evidence="3">DUF4145 domain-containing protein</fullName>
    </recommendedName>
</protein>
<evidence type="ECO:0008006" key="3">
    <source>
        <dbReference type="Google" id="ProtNLM"/>
    </source>
</evidence>
<dbReference type="EMBL" id="JAFHAP010000016">
    <property type="protein sequence ID" value="MBN2910760.1"/>
    <property type="molecule type" value="Genomic_DNA"/>
</dbReference>
<reference evidence="1" key="1">
    <citation type="journal article" date="2024" name="Int. J. Syst. Evol. Microbiol.">
        <title>Polycladomyces zharkentensis sp. nov., a novel thermophilic cellulose- and starch-degrading member of the Bacillota from a geothermal aquifer in Kazakhstan.</title>
        <authorList>
            <person name="Mashzhan A."/>
            <person name="Kistaubayeva A."/>
            <person name="Javier-Lopez R."/>
            <person name="Bissenova U."/>
            <person name="Bissenbay A."/>
            <person name="Birkeland N.K."/>
        </authorList>
    </citation>
    <scope>NUCLEOTIDE SEQUENCE</scope>
    <source>
        <strain evidence="1">ZKZ2T</strain>
    </source>
</reference>
<comment type="caution">
    <text evidence="1">The sequence shown here is derived from an EMBL/GenBank/DDBJ whole genome shotgun (WGS) entry which is preliminary data.</text>
</comment>
<keyword evidence="2" id="KW-1185">Reference proteome</keyword>
<dbReference type="Proteomes" id="UP001177120">
    <property type="component" value="Unassembled WGS sequence"/>
</dbReference>